<evidence type="ECO:0000256" key="9">
    <source>
        <dbReference type="RuleBase" id="RU003357"/>
    </source>
</evidence>
<keyword evidence="2 8" id="KW-0813">Transport</keyword>
<gene>
    <name evidence="13" type="ORF">SGRAN_0107</name>
</gene>
<dbReference type="Gene3D" id="2.170.130.10">
    <property type="entry name" value="TonB-dependent receptor, plug domain"/>
    <property type="match status" value="1"/>
</dbReference>
<keyword evidence="14" id="KW-1185">Reference proteome</keyword>
<dbReference type="Pfam" id="PF07715">
    <property type="entry name" value="Plug"/>
    <property type="match status" value="1"/>
</dbReference>
<dbReference type="InterPro" id="IPR039426">
    <property type="entry name" value="TonB-dep_rcpt-like"/>
</dbReference>
<comment type="similarity">
    <text evidence="8 9">Belongs to the TonB-dependent receptor family.</text>
</comment>
<evidence type="ECO:0000256" key="8">
    <source>
        <dbReference type="PROSITE-ProRule" id="PRU01360"/>
    </source>
</evidence>
<protein>
    <submittedName>
        <fullName evidence="13">TonB-dependent receptor</fullName>
    </submittedName>
</protein>
<dbReference type="RefSeq" id="WP_067179781.1">
    <property type="nucleotide sequence ID" value="NZ_CP012199.1"/>
</dbReference>
<dbReference type="Proteomes" id="UP000058599">
    <property type="component" value="Chromosome"/>
</dbReference>
<accession>A0AA86L284</accession>
<name>A0AA86L284_9SPHN</name>
<dbReference type="InterPro" id="IPR037066">
    <property type="entry name" value="Plug_dom_sf"/>
</dbReference>
<evidence type="ECO:0000256" key="10">
    <source>
        <dbReference type="SAM" id="SignalP"/>
    </source>
</evidence>
<dbReference type="GO" id="GO:0009279">
    <property type="term" value="C:cell outer membrane"/>
    <property type="evidence" value="ECO:0007669"/>
    <property type="project" value="UniProtKB-SubCell"/>
</dbReference>
<feature type="domain" description="TonB-dependent receptor plug" evidence="12">
    <location>
        <begin position="67"/>
        <end position="189"/>
    </location>
</feature>
<keyword evidence="4 8" id="KW-0812">Transmembrane</keyword>
<evidence type="ECO:0000256" key="6">
    <source>
        <dbReference type="ARBA" id="ARBA00023136"/>
    </source>
</evidence>
<keyword evidence="3 8" id="KW-1134">Transmembrane beta strand</keyword>
<dbReference type="Gene3D" id="2.40.170.20">
    <property type="entry name" value="TonB-dependent receptor, beta-barrel domain"/>
    <property type="match status" value="1"/>
</dbReference>
<keyword evidence="13" id="KW-0675">Receptor</keyword>
<reference evidence="13 14" key="1">
    <citation type="journal article" date="2016" name="BMC Genomics">
        <title>Genomic analysis of the nitrate-respiring Sphingopyxis granuli (formerly Sphingomonas macrogoltabida) strain TFA.</title>
        <authorList>
            <person name="Garcia-Romero I."/>
            <person name="Perez-Pulido A.J."/>
            <person name="Gonzalez-Flores Y.E."/>
            <person name="Reyes-Ramirez F."/>
            <person name="Santero E."/>
            <person name="Floriano B."/>
        </authorList>
    </citation>
    <scope>NUCLEOTIDE SEQUENCE [LARGE SCALE GENOMIC DNA]</scope>
    <source>
        <strain evidence="13 14">TFA</strain>
    </source>
</reference>
<feature type="signal peptide" evidence="10">
    <location>
        <begin position="1"/>
        <end position="30"/>
    </location>
</feature>
<organism evidence="13 14">
    <name type="scientific">Sphingopyxis granuli</name>
    <dbReference type="NCBI Taxonomy" id="267128"/>
    <lineage>
        <taxon>Bacteria</taxon>
        <taxon>Pseudomonadati</taxon>
        <taxon>Pseudomonadota</taxon>
        <taxon>Alphaproteobacteria</taxon>
        <taxon>Sphingomonadales</taxon>
        <taxon>Sphingomonadaceae</taxon>
        <taxon>Sphingopyxis</taxon>
    </lineage>
</organism>
<dbReference type="KEGG" id="sgi:SGRAN_0107"/>
<dbReference type="InterPro" id="IPR012910">
    <property type="entry name" value="Plug_dom"/>
</dbReference>
<dbReference type="EMBL" id="CP012199">
    <property type="protein sequence ID" value="AMG72505.1"/>
    <property type="molecule type" value="Genomic_DNA"/>
</dbReference>
<comment type="subcellular location">
    <subcellularLocation>
        <location evidence="1 8">Cell outer membrane</location>
        <topology evidence="1 8">Multi-pass membrane protein</topology>
    </subcellularLocation>
</comment>
<dbReference type="PANTHER" id="PTHR47234">
    <property type="match status" value="1"/>
</dbReference>
<evidence type="ECO:0000313" key="14">
    <source>
        <dbReference type="Proteomes" id="UP000058599"/>
    </source>
</evidence>
<proteinExistence type="inferred from homology"/>
<evidence type="ECO:0000256" key="1">
    <source>
        <dbReference type="ARBA" id="ARBA00004571"/>
    </source>
</evidence>
<dbReference type="PROSITE" id="PS52016">
    <property type="entry name" value="TONB_DEPENDENT_REC_3"/>
    <property type="match status" value="1"/>
</dbReference>
<keyword evidence="7 8" id="KW-0998">Cell outer membrane</keyword>
<dbReference type="InterPro" id="IPR036942">
    <property type="entry name" value="Beta-barrel_TonB_sf"/>
</dbReference>
<evidence type="ECO:0000259" key="11">
    <source>
        <dbReference type="Pfam" id="PF00593"/>
    </source>
</evidence>
<dbReference type="Pfam" id="PF00593">
    <property type="entry name" value="TonB_dep_Rec_b-barrel"/>
    <property type="match status" value="1"/>
</dbReference>
<dbReference type="AlphaFoldDB" id="A0AA86L284"/>
<evidence type="ECO:0000256" key="2">
    <source>
        <dbReference type="ARBA" id="ARBA00022448"/>
    </source>
</evidence>
<sequence length="1032" mass="111288">MTNSTYFSYRKQILAAASLIGMIVAQNATAQEQATRTEAATEPQTAPRGEEIVVTGSRIAGTKITEALPVTVVGQDEIAATAAVSGDELLRSIPQMSDQSFNSSNGQTSSNFARGDVGSIDLRGLGVGNTLVLLNGRRLVQHPSSQASTSLAPVITYNSNSIPVFGIQRLEVLRDGAAALYGTDAVAGVVNTILRDNVNGGGVSLQYGGAEGTGLREFNGSGYLGTDFAENRGNISLLFNYTNRSALTSQDQDFTATGDHRFFDDFTGTVFEGSNSLDDTSTLSQWGNFTTGGIRVRRGTTNITSAGGVFSIQPTANGGCSADLGGGICIDDATRATTGADRNTRWDSQKNFPQSIIPRLDRINVFANGHYDLTDNLTLFGEAGYYYAKTRSIQDSVFSIGSIQMTVPASNYWNPFGPVTFANGMANPNRLAGIDAPAAGLPVTMTSYRFVDLGPTVVDVTNRQFRALLGLRGEALGFNWETAALYSQATVRDVQDGISATLLQQNLALSTPDAYNPFSGGNPDDPTGLPISAGNLAAGEDFRIKTVRRGKSTLAQWDLRASKADLLTLPAGDVGMAIGAELRRDSYLDDRDERVDGTMTWTDSVTGFEQPSDLFGVSPTPDTKGSRTVFAAYAELAVPLIAPEMNIPLVRSFELQLAGRYEHYSDFGSIAKPKIAGAWDLFDGWRIRGSWAQGFRAPNLEQTKATIITRGNTRRDYIRCEADLRAGRIATFDDCSQSFVTTGRRAGNPDLKPETSTTWTIGTVLQPPAFNTGRLRTTFTLDYWQVKQKGIVGVFGEGNALIADYLARVQGSSDPTVFRLAPTADDVALFAGTGIDPVGRVQYVDDQYRNLEPQTVRGIDFGLNIGLRDTGIGDFTFAANAAYLLKYFRDVSPDIQILLDARAAGDINIDTVIPEGGDQIRRDQFPKWRGSGSLTWKLGQFTAGGFVNYTGSVIDNDISINGENLLIKAYTTASLYVQYDLKGGFTDGTQLRVGVRNITNAQPPIDSSSFGYMGSLHSPIPRYWYVNVRKTF</sequence>
<dbReference type="PANTHER" id="PTHR47234:SF2">
    <property type="entry name" value="TONB-DEPENDENT RECEPTOR"/>
    <property type="match status" value="1"/>
</dbReference>
<keyword evidence="5 9" id="KW-0798">TonB box</keyword>
<evidence type="ECO:0000256" key="3">
    <source>
        <dbReference type="ARBA" id="ARBA00022452"/>
    </source>
</evidence>
<keyword evidence="6 8" id="KW-0472">Membrane</keyword>
<evidence type="ECO:0000313" key="13">
    <source>
        <dbReference type="EMBL" id="AMG72505.1"/>
    </source>
</evidence>
<feature type="domain" description="TonB-dependent receptor-like beta-barrel" evidence="11">
    <location>
        <begin position="459"/>
        <end position="998"/>
    </location>
</feature>
<evidence type="ECO:0000259" key="12">
    <source>
        <dbReference type="Pfam" id="PF07715"/>
    </source>
</evidence>
<evidence type="ECO:0000256" key="7">
    <source>
        <dbReference type="ARBA" id="ARBA00023237"/>
    </source>
</evidence>
<keyword evidence="10" id="KW-0732">Signal</keyword>
<feature type="chain" id="PRO_5041674180" evidence="10">
    <location>
        <begin position="31"/>
        <end position="1032"/>
    </location>
</feature>
<dbReference type="InterPro" id="IPR000531">
    <property type="entry name" value="Beta-barrel_TonB"/>
</dbReference>
<evidence type="ECO:0000256" key="5">
    <source>
        <dbReference type="ARBA" id="ARBA00023077"/>
    </source>
</evidence>
<dbReference type="SUPFAM" id="SSF56935">
    <property type="entry name" value="Porins"/>
    <property type="match status" value="1"/>
</dbReference>
<evidence type="ECO:0000256" key="4">
    <source>
        <dbReference type="ARBA" id="ARBA00022692"/>
    </source>
</evidence>